<keyword evidence="3" id="KW-1185">Reference proteome</keyword>
<comment type="caution">
    <text evidence="2">The sequence shown here is derived from an EMBL/GenBank/DDBJ whole genome shotgun (WGS) entry which is preliminary data.</text>
</comment>
<evidence type="ECO:0008006" key="4">
    <source>
        <dbReference type="Google" id="ProtNLM"/>
    </source>
</evidence>
<evidence type="ECO:0000313" key="2">
    <source>
        <dbReference type="EMBL" id="KAL0149108.1"/>
    </source>
</evidence>
<gene>
    <name evidence="2" type="ORF">M9458_055540</name>
</gene>
<dbReference type="AlphaFoldDB" id="A0ABD0MFS5"/>
<dbReference type="EMBL" id="JAMKFB020000531">
    <property type="protein sequence ID" value="KAL0149108.1"/>
    <property type="molecule type" value="Genomic_DNA"/>
</dbReference>
<proteinExistence type="predicted"/>
<accession>A0ABD0MFS5</accession>
<dbReference type="Proteomes" id="UP001529510">
    <property type="component" value="Unassembled WGS sequence"/>
</dbReference>
<evidence type="ECO:0000313" key="3">
    <source>
        <dbReference type="Proteomes" id="UP001529510"/>
    </source>
</evidence>
<name>A0ABD0MFS5_CIRMR</name>
<protein>
    <recommendedName>
        <fullName evidence="4">CTCK domain-containing protein</fullName>
    </recommendedName>
</protein>
<sequence length="186" mass="20707">MCTTEGEHLGYICKPRSLKEGTETLCPPATILNCAECRVASRLLSINLNEWMHTAILYTRVYGGVAWHANSARQCSLACFLDLRGNEGYNSSSIQAAEQPSSGRGDRRSHSRIRFKRQSSSSYCRQCCKYGSGCMTATDQKAWVLCAYPQSCCTIGVQHPSHLQVVSKNEGCHCMDKKIILCEERL</sequence>
<organism evidence="2 3">
    <name type="scientific">Cirrhinus mrigala</name>
    <name type="common">Mrigala</name>
    <dbReference type="NCBI Taxonomy" id="683832"/>
    <lineage>
        <taxon>Eukaryota</taxon>
        <taxon>Metazoa</taxon>
        <taxon>Chordata</taxon>
        <taxon>Craniata</taxon>
        <taxon>Vertebrata</taxon>
        <taxon>Euteleostomi</taxon>
        <taxon>Actinopterygii</taxon>
        <taxon>Neopterygii</taxon>
        <taxon>Teleostei</taxon>
        <taxon>Ostariophysi</taxon>
        <taxon>Cypriniformes</taxon>
        <taxon>Cyprinidae</taxon>
        <taxon>Labeoninae</taxon>
        <taxon>Labeonini</taxon>
        <taxon>Cirrhinus</taxon>
    </lineage>
</organism>
<feature type="region of interest" description="Disordered" evidence="1">
    <location>
        <begin position="93"/>
        <end position="114"/>
    </location>
</feature>
<evidence type="ECO:0000256" key="1">
    <source>
        <dbReference type="SAM" id="MobiDB-lite"/>
    </source>
</evidence>
<reference evidence="2 3" key="1">
    <citation type="submission" date="2024-05" db="EMBL/GenBank/DDBJ databases">
        <title>Genome sequencing and assembly of Indian major carp, Cirrhinus mrigala (Hamilton, 1822).</title>
        <authorList>
            <person name="Mohindra V."/>
            <person name="Chowdhury L.M."/>
            <person name="Lal K."/>
            <person name="Jena J.K."/>
        </authorList>
    </citation>
    <scope>NUCLEOTIDE SEQUENCE [LARGE SCALE GENOMIC DNA]</scope>
    <source>
        <strain evidence="2">CM1030</strain>
        <tissue evidence="2">Blood</tissue>
    </source>
</reference>